<dbReference type="PANTHER" id="PTHR46818">
    <property type="entry name" value="DOMAIN-CONTAINING PROTEIN, PUTATIVE-RELATED"/>
    <property type="match status" value="1"/>
</dbReference>
<dbReference type="Pfam" id="PF00650">
    <property type="entry name" value="CRAL_TRIO"/>
    <property type="match status" value="1"/>
</dbReference>
<reference evidence="3 4" key="1">
    <citation type="submission" date="2023-10" db="EMBL/GenBank/DDBJ databases">
        <title>Comparative genomics analysis reveals potential genetic determinants of host preference in Cryptosporidium xiaoi.</title>
        <authorList>
            <person name="Xiao L."/>
            <person name="Li J."/>
        </authorList>
    </citation>
    <scope>NUCLEOTIDE SEQUENCE [LARGE SCALE GENOMIC DNA]</scope>
    <source>
        <strain evidence="3 4">52996</strain>
    </source>
</reference>
<dbReference type="PANTHER" id="PTHR46818:SF1">
    <property type="entry name" value="CHROMOSOME UNDETERMINED SCAFFOLD_125, WHOLE GENOME SHOTGUN SEQUENCE"/>
    <property type="match status" value="1"/>
</dbReference>
<evidence type="ECO:0000313" key="4">
    <source>
        <dbReference type="Proteomes" id="UP001311799"/>
    </source>
</evidence>
<evidence type="ECO:0000313" key="3">
    <source>
        <dbReference type="EMBL" id="KAK6590128.1"/>
    </source>
</evidence>
<gene>
    <name evidence="3" type="ORF">RS030_182733</name>
</gene>
<dbReference type="Gene3D" id="3.40.525.10">
    <property type="entry name" value="CRAL-TRIO lipid binding domain"/>
    <property type="match status" value="1"/>
</dbReference>
<evidence type="ECO:0000259" key="2">
    <source>
        <dbReference type="PROSITE" id="PS50191"/>
    </source>
</evidence>
<feature type="compositionally biased region" description="Polar residues" evidence="1">
    <location>
        <begin position="652"/>
        <end position="662"/>
    </location>
</feature>
<dbReference type="PROSITE" id="PS50191">
    <property type="entry name" value="CRAL_TRIO"/>
    <property type="match status" value="1"/>
</dbReference>
<comment type="caution">
    <text evidence="3">The sequence shown here is derived from an EMBL/GenBank/DDBJ whole genome shotgun (WGS) entry which is preliminary data.</text>
</comment>
<dbReference type="InterPro" id="IPR036865">
    <property type="entry name" value="CRAL-TRIO_dom_sf"/>
</dbReference>
<dbReference type="SUPFAM" id="SSF52087">
    <property type="entry name" value="CRAL/TRIO domain"/>
    <property type="match status" value="1"/>
</dbReference>
<dbReference type="SMART" id="SM00516">
    <property type="entry name" value="SEC14"/>
    <property type="match status" value="1"/>
</dbReference>
<name>A0AAV9Y090_9CRYT</name>
<dbReference type="AlphaFoldDB" id="A0AAV9Y090"/>
<proteinExistence type="predicted"/>
<feature type="region of interest" description="Disordered" evidence="1">
    <location>
        <begin position="652"/>
        <end position="671"/>
    </location>
</feature>
<dbReference type="EMBL" id="JAWDEY010000009">
    <property type="protein sequence ID" value="KAK6590128.1"/>
    <property type="molecule type" value="Genomic_DNA"/>
</dbReference>
<accession>A0AAV9Y090</accession>
<organism evidence="3 4">
    <name type="scientific">Cryptosporidium xiaoi</name>
    <dbReference type="NCBI Taxonomy" id="659607"/>
    <lineage>
        <taxon>Eukaryota</taxon>
        <taxon>Sar</taxon>
        <taxon>Alveolata</taxon>
        <taxon>Apicomplexa</taxon>
        <taxon>Conoidasida</taxon>
        <taxon>Coccidia</taxon>
        <taxon>Eucoccidiorida</taxon>
        <taxon>Eimeriorina</taxon>
        <taxon>Cryptosporidiidae</taxon>
        <taxon>Cryptosporidium</taxon>
    </lineage>
</organism>
<feature type="domain" description="CRAL-TRIO" evidence="2">
    <location>
        <begin position="144"/>
        <end position="306"/>
    </location>
</feature>
<protein>
    <submittedName>
        <fullName evidence="3">Sec14 domain containing</fullName>
    </submittedName>
</protein>
<dbReference type="CDD" id="cd00170">
    <property type="entry name" value="SEC14"/>
    <property type="match status" value="1"/>
</dbReference>
<feature type="region of interest" description="Disordered" evidence="1">
    <location>
        <begin position="436"/>
        <end position="455"/>
    </location>
</feature>
<dbReference type="Proteomes" id="UP001311799">
    <property type="component" value="Unassembled WGS sequence"/>
</dbReference>
<keyword evidence="4" id="KW-1185">Reference proteome</keyword>
<feature type="compositionally biased region" description="Basic and acidic residues" evidence="1">
    <location>
        <begin position="436"/>
        <end position="448"/>
    </location>
</feature>
<evidence type="ECO:0000256" key="1">
    <source>
        <dbReference type="SAM" id="MobiDB-lite"/>
    </source>
</evidence>
<dbReference type="InterPro" id="IPR001251">
    <property type="entry name" value="CRAL-TRIO_dom"/>
</dbReference>
<sequence>MHKSKSIFNASSWDNALAANFTYNPLEISEKIDENTMPSEILFFKPIGDDVFTIFHQGSHNEFKIRQIFLNVELLDSEKKMLMEFDEFLETNGIVLPEFMRSLSLRVLMFNKRRHEHTYITKTMSHMMSMFQWRVTTYPISDMEINLRRDLESGMIYWYGRDYCLRPILVIKLSRISKHYPLERFIRLIVFCMEWGMRYLMCPGKVETCLAFIDVRGVSLTSFPISTMSEISSLLTNQYSFRLYKMFVLHDSLFIQAIWNLTKQFLTDLQQHKIIISRNDIRSHLFRMVHPCQVEEQFGGTQKNRTFPFYPFIFPKGPFVDPKIHPSNGFTRFILENGDNLPDFNKISNCHLLFNKYNVLGKLIYNQTENANNDIVFDIDGINKLRKCVLDHFNIDIGQGNGIYNSTSDMNTIINNISSGDSHKNNNKKENYFDHRGEEAESREKLESKTNPQINNNESVGINTLTLLKSSKDYSREMKIGIINTININSDIASIGDRSQHFIKEYSVKSNNNQSVISQSSEIIYDPSSNRDYCRSVSNKTSECIDRNLYFEELKNSLIIEGQCYDQEIFRSFGVLPITSENLKFLIGKERNIKKTNKNNPSFRSSNSNLEDCVSHQTEICDNGLIRFESARSNLDSSENLNQIESVYQIPKTNAKNGNTPALSPSSHSYFSSNSESNSSLQLSSLKTPSFCSNSFANNSNSLVNSNVRFKVSRKKRIKLKIYRAIRKIRSSIPSVYENNNEFSKNYRNQSNLIHNRSTL</sequence>